<protein>
    <submittedName>
        <fullName evidence="1">Uncharacterized protein ywbO</fullName>
    </submittedName>
</protein>
<dbReference type="GO" id="GO:0008080">
    <property type="term" value="F:N-acetyltransferase activity"/>
    <property type="evidence" value="ECO:0007669"/>
    <property type="project" value="TreeGrafter"/>
</dbReference>
<evidence type="ECO:0000313" key="1">
    <source>
        <dbReference type="EMBL" id="JAD01519.1"/>
    </source>
</evidence>
<name>A0A0A1WR33_ZEUCU</name>
<sequence length="245" mass="27393">MSEKSSNIISNGELEIVKITEELYDDAVKLFTDNFMQQENACIATEVPSSPQAIAELQGFCRELLTENISFAARNIANGELAAIAINHLMSAKPDNLPLFGSVQQVQSPSVACINDFLQRIEINADIYKTLQVDCVFEIVFLSTSTKYVKRGLASALSECSIEYARRLQQGTVPPEDLPAEKVRALKPSAVCSVFTSIYTQRIGRKFNFEILNQIPYTEFSFEGKTFAERIDPKHTFSTFEALRL</sequence>
<dbReference type="SUPFAM" id="SSF55729">
    <property type="entry name" value="Acyl-CoA N-acyltransferases (Nat)"/>
    <property type="match status" value="1"/>
</dbReference>
<reference evidence="1" key="1">
    <citation type="submission" date="2014-11" db="EMBL/GenBank/DDBJ databases">
        <authorList>
            <person name="Geib S."/>
        </authorList>
    </citation>
    <scope>NUCLEOTIDE SEQUENCE</scope>
</reference>
<dbReference type="PANTHER" id="PTHR20905">
    <property type="entry name" value="N-ACETYLTRANSFERASE-RELATED"/>
    <property type="match status" value="1"/>
</dbReference>
<reference evidence="1" key="2">
    <citation type="journal article" date="2015" name="Gigascience">
        <title>Reconstructing a comprehensive transcriptome assembly of a white-pupal translocated strain of the pest fruit fly Bactrocera cucurbitae.</title>
        <authorList>
            <person name="Sim S.B."/>
            <person name="Calla B."/>
            <person name="Hall B."/>
            <person name="DeRego T."/>
            <person name="Geib S.M."/>
        </authorList>
    </citation>
    <scope>NUCLEOTIDE SEQUENCE</scope>
</reference>
<dbReference type="OrthoDB" id="8191594at2759"/>
<proteinExistence type="predicted"/>
<organism evidence="1">
    <name type="scientific">Zeugodacus cucurbitae</name>
    <name type="common">Melon fruit fly</name>
    <name type="synonym">Bactrocera cucurbitae</name>
    <dbReference type="NCBI Taxonomy" id="28588"/>
    <lineage>
        <taxon>Eukaryota</taxon>
        <taxon>Metazoa</taxon>
        <taxon>Ecdysozoa</taxon>
        <taxon>Arthropoda</taxon>
        <taxon>Hexapoda</taxon>
        <taxon>Insecta</taxon>
        <taxon>Pterygota</taxon>
        <taxon>Neoptera</taxon>
        <taxon>Endopterygota</taxon>
        <taxon>Diptera</taxon>
        <taxon>Brachycera</taxon>
        <taxon>Muscomorpha</taxon>
        <taxon>Tephritoidea</taxon>
        <taxon>Tephritidae</taxon>
        <taxon>Zeugodacus</taxon>
        <taxon>Zeugodacus</taxon>
    </lineage>
</organism>
<accession>A0A0A1WR33</accession>
<gene>
    <name evidence="1" type="primary">ywbO</name>
    <name evidence="1" type="ORF">g.6740</name>
</gene>
<dbReference type="Gene3D" id="3.40.630.30">
    <property type="match status" value="1"/>
</dbReference>
<dbReference type="InterPro" id="IPR016181">
    <property type="entry name" value="Acyl_CoA_acyltransferase"/>
</dbReference>
<dbReference type="AlphaFoldDB" id="A0A0A1WR33"/>
<dbReference type="EMBL" id="GBXI01012773">
    <property type="protein sequence ID" value="JAD01519.1"/>
    <property type="molecule type" value="Transcribed_RNA"/>
</dbReference>
<dbReference type="PANTHER" id="PTHR20905:SF28">
    <property type="entry name" value="GH28833P-RELATED"/>
    <property type="match status" value="1"/>
</dbReference>